<gene>
    <name evidence="1" type="ORF">EDM57_04890</name>
</gene>
<comment type="caution">
    <text evidence="1">The sequence shown here is derived from an EMBL/GenBank/DDBJ whole genome shotgun (WGS) entry which is preliminary data.</text>
</comment>
<organism evidence="1 2">
    <name type="scientific">Brevibacillus gelatini</name>
    <dbReference type="NCBI Taxonomy" id="1655277"/>
    <lineage>
        <taxon>Bacteria</taxon>
        <taxon>Bacillati</taxon>
        <taxon>Bacillota</taxon>
        <taxon>Bacilli</taxon>
        <taxon>Bacillales</taxon>
        <taxon>Paenibacillaceae</taxon>
        <taxon>Brevibacillus</taxon>
    </lineage>
</organism>
<name>A0A3M8B7Q2_9BACL</name>
<dbReference type="AlphaFoldDB" id="A0A3M8B7Q2"/>
<accession>A0A3M8B7Q2</accession>
<sequence>MLKIEDIIEEIVVRIAQLEHFAEDFKKQGNQHGFENANNRAQELKRLKQFIDDRWSYGQQETE</sequence>
<reference evidence="1 2" key="1">
    <citation type="submission" date="2018-10" db="EMBL/GenBank/DDBJ databases">
        <title>Phylogenomics of Brevibacillus.</title>
        <authorList>
            <person name="Dunlap C."/>
        </authorList>
    </citation>
    <scope>NUCLEOTIDE SEQUENCE [LARGE SCALE GENOMIC DNA]</scope>
    <source>
        <strain evidence="1 2">DSM 100115</strain>
    </source>
</reference>
<dbReference type="RefSeq" id="WP_122903648.1">
    <property type="nucleotide sequence ID" value="NZ_RHHS01000013.1"/>
</dbReference>
<evidence type="ECO:0000313" key="2">
    <source>
        <dbReference type="Proteomes" id="UP000268829"/>
    </source>
</evidence>
<protein>
    <submittedName>
        <fullName evidence="1">Uncharacterized protein</fullName>
    </submittedName>
</protein>
<dbReference type="Proteomes" id="UP000268829">
    <property type="component" value="Unassembled WGS sequence"/>
</dbReference>
<evidence type="ECO:0000313" key="1">
    <source>
        <dbReference type="EMBL" id="RNB59481.1"/>
    </source>
</evidence>
<keyword evidence="2" id="KW-1185">Reference proteome</keyword>
<proteinExistence type="predicted"/>
<dbReference type="EMBL" id="RHHS01000013">
    <property type="protein sequence ID" value="RNB59481.1"/>
    <property type="molecule type" value="Genomic_DNA"/>
</dbReference>